<feature type="compositionally biased region" description="Pro residues" evidence="1">
    <location>
        <begin position="290"/>
        <end position="299"/>
    </location>
</feature>
<feature type="region of interest" description="Disordered" evidence="1">
    <location>
        <begin position="347"/>
        <end position="401"/>
    </location>
</feature>
<feature type="compositionally biased region" description="Polar residues" evidence="1">
    <location>
        <begin position="174"/>
        <end position="188"/>
    </location>
</feature>
<proteinExistence type="predicted"/>
<evidence type="ECO:0000256" key="1">
    <source>
        <dbReference type="SAM" id="MobiDB-lite"/>
    </source>
</evidence>
<organism evidence="2 3">
    <name type="scientific">Apiosordaria backusii</name>
    <dbReference type="NCBI Taxonomy" id="314023"/>
    <lineage>
        <taxon>Eukaryota</taxon>
        <taxon>Fungi</taxon>
        <taxon>Dikarya</taxon>
        <taxon>Ascomycota</taxon>
        <taxon>Pezizomycotina</taxon>
        <taxon>Sordariomycetes</taxon>
        <taxon>Sordariomycetidae</taxon>
        <taxon>Sordariales</taxon>
        <taxon>Lasiosphaeriaceae</taxon>
        <taxon>Apiosordaria</taxon>
    </lineage>
</organism>
<feature type="region of interest" description="Disordered" evidence="1">
    <location>
        <begin position="281"/>
        <end position="305"/>
    </location>
</feature>
<feature type="compositionally biased region" description="Low complexity" evidence="1">
    <location>
        <begin position="502"/>
        <end position="511"/>
    </location>
</feature>
<feature type="region of interest" description="Disordered" evidence="1">
    <location>
        <begin position="455"/>
        <end position="511"/>
    </location>
</feature>
<feature type="region of interest" description="Disordered" evidence="1">
    <location>
        <begin position="1"/>
        <end position="40"/>
    </location>
</feature>
<dbReference type="EMBL" id="JAUKTV010000005">
    <property type="protein sequence ID" value="KAK0737513.1"/>
    <property type="molecule type" value="Genomic_DNA"/>
</dbReference>
<comment type="caution">
    <text evidence="2">The sequence shown here is derived from an EMBL/GenBank/DDBJ whole genome shotgun (WGS) entry which is preliminary data.</text>
</comment>
<reference evidence="2" key="1">
    <citation type="submission" date="2023-06" db="EMBL/GenBank/DDBJ databases">
        <title>Genome-scale phylogeny and comparative genomics of the fungal order Sordariales.</title>
        <authorList>
            <consortium name="Lawrence Berkeley National Laboratory"/>
            <person name="Hensen N."/>
            <person name="Bonometti L."/>
            <person name="Westerberg I."/>
            <person name="Brannstrom I.O."/>
            <person name="Guillou S."/>
            <person name="Cros-Aarteil S."/>
            <person name="Calhoun S."/>
            <person name="Haridas S."/>
            <person name="Kuo A."/>
            <person name="Mondo S."/>
            <person name="Pangilinan J."/>
            <person name="Riley R."/>
            <person name="Labutti K."/>
            <person name="Andreopoulos B."/>
            <person name="Lipzen A."/>
            <person name="Chen C."/>
            <person name="Yanf M."/>
            <person name="Daum C."/>
            <person name="Ng V."/>
            <person name="Clum A."/>
            <person name="Steindorff A."/>
            <person name="Ohm R."/>
            <person name="Martin F."/>
            <person name="Silar P."/>
            <person name="Natvig D."/>
            <person name="Lalanne C."/>
            <person name="Gautier V."/>
            <person name="Ament-Velasquez S.L."/>
            <person name="Kruys A."/>
            <person name="Hutchinson M.I."/>
            <person name="Powell A.J."/>
            <person name="Barry K."/>
            <person name="Miller A.N."/>
            <person name="Grigoriev I.V."/>
            <person name="Debuchy R."/>
            <person name="Gladieux P."/>
            <person name="Thoren M.H."/>
            <person name="Johannesson H."/>
        </authorList>
    </citation>
    <scope>NUCLEOTIDE SEQUENCE</scope>
    <source>
        <strain evidence="2">CBS 540.89</strain>
    </source>
</reference>
<gene>
    <name evidence="2" type="ORF">B0T21DRAFT_383467</name>
</gene>
<feature type="region of interest" description="Disordered" evidence="1">
    <location>
        <begin position="168"/>
        <end position="236"/>
    </location>
</feature>
<feature type="compositionally biased region" description="Low complexity" evidence="1">
    <location>
        <begin position="524"/>
        <end position="540"/>
    </location>
</feature>
<accession>A0AA40BNS6</accession>
<protein>
    <submittedName>
        <fullName evidence="2">Uncharacterized protein</fullName>
    </submittedName>
</protein>
<keyword evidence="3" id="KW-1185">Reference proteome</keyword>
<dbReference type="Proteomes" id="UP001172159">
    <property type="component" value="Unassembled WGS sequence"/>
</dbReference>
<evidence type="ECO:0000313" key="3">
    <source>
        <dbReference type="Proteomes" id="UP001172159"/>
    </source>
</evidence>
<feature type="compositionally biased region" description="Basic and acidic residues" evidence="1">
    <location>
        <begin position="215"/>
        <end position="224"/>
    </location>
</feature>
<feature type="compositionally biased region" description="Polar residues" evidence="1">
    <location>
        <begin position="455"/>
        <end position="501"/>
    </location>
</feature>
<feature type="region of interest" description="Disordered" evidence="1">
    <location>
        <begin position="524"/>
        <end position="559"/>
    </location>
</feature>
<dbReference type="AlphaFoldDB" id="A0AA40BNS6"/>
<evidence type="ECO:0000313" key="2">
    <source>
        <dbReference type="EMBL" id="KAK0737513.1"/>
    </source>
</evidence>
<sequence length="589" mass="65316">MIPQPPETPKKQKTISGRVTKTNSSRPNSSRSGTSTGRQLRYGHCPTCKLGILERRRNNPDGKGPDAGLWRLSCTRYSAVPPCKHYEAFHEDPAIIWQRKQNQMGKGPCPECNIGKLVERIKNPFDFTEKYAECSRRGEEGGGCNYRRLMTKGKAEAVQQDIEMANVNDKNQDVGDSNLASNNDNTNAEGVGRPENKNGVVETPQAAALSEPATEDARELKTSDTLDTPTATVSPKGKAKITIDLTLDDDEGDARYGSVSACYPAPASAVYPAQTRLFRSSASPRNSQGMPPPKKPTPQPSALRKTTATIQSNYSNTLVTPEKSPMVAGQSQFSGRKLMPAARIHGLPNTPVKPPSTGGQQHSTRGMITPVTNRSSRTFPVPAAVPKKRPREEEEEEFDEFGDLDSDVKTAMIALAESIEKPSASNNNINRNQTRNQVNNRLSTQVNHQVNNRFNSYTNPQVQNQFNRRPSNTQFKHQSSNHSTNQLNNTTSNPLSNPVPTNKNNHNNNQSDVWASYQANSQSNSQFINNNTNPFPNNINHRTTPNITRPLGKQNQQQDEFDDLDEDDDLEFMALAEQTERQIFGDKRY</sequence>
<name>A0AA40BNS6_9PEZI</name>
<feature type="compositionally biased region" description="Polar residues" evidence="1">
    <location>
        <begin position="357"/>
        <end position="378"/>
    </location>
</feature>
<feature type="compositionally biased region" description="Low complexity" evidence="1">
    <location>
        <begin position="22"/>
        <end position="38"/>
    </location>
</feature>